<protein>
    <submittedName>
        <fullName evidence="1">Uncharacterized protein</fullName>
    </submittedName>
</protein>
<dbReference type="EMBL" id="CM007381">
    <property type="protein sequence ID" value="ONK80055.1"/>
    <property type="molecule type" value="Genomic_DNA"/>
</dbReference>
<dbReference type="InterPro" id="IPR007493">
    <property type="entry name" value="DUF538"/>
</dbReference>
<dbReference type="Pfam" id="PF04398">
    <property type="entry name" value="DUF538"/>
    <property type="match status" value="1"/>
</dbReference>
<dbReference type="PANTHER" id="PTHR31676:SF71">
    <property type="entry name" value="EXPRESSED PROTEIN"/>
    <property type="match status" value="1"/>
</dbReference>
<keyword evidence="2" id="KW-1185">Reference proteome</keyword>
<reference evidence="2" key="1">
    <citation type="journal article" date="2017" name="Nat. Commun.">
        <title>The asparagus genome sheds light on the origin and evolution of a young Y chromosome.</title>
        <authorList>
            <person name="Harkess A."/>
            <person name="Zhou J."/>
            <person name="Xu C."/>
            <person name="Bowers J.E."/>
            <person name="Van der Hulst R."/>
            <person name="Ayyampalayam S."/>
            <person name="Mercati F."/>
            <person name="Riccardi P."/>
            <person name="McKain M.R."/>
            <person name="Kakrana A."/>
            <person name="Tang H."/>
            <person name="Ray J."/>
            <person name="Groenendijk J."/>
            <person name="Arikit S."/>
            <person name="Mathioni S.M."/>
            <person name="Nakano M."/>
            <person name="Shan H."/>
            <person name="Telgmann-Rauber A."/>
            <person name="Kanno A."/>
            <person name="Yue Z."/>
            <person name="Chen H."/>
            <person name="Li W."/>
            <person name="Chen Y."/>
            <person name="Xu X."/>
            <person name="Zhang Y."/>
            <person name="Luo S."/>
            <person name="Chen H."/>
            <person name="Gao J."/>
            <person name="Mao Z."/>
            <person name="Pires J.C."/>
            <person name="Luo M."/>
            <person name="Kudrna D."/>
            <person name="Wing R.A."/>
            <person name="Meyers B.C."/>
            <person name="Yi K."/>
            <person name="Kong H."/>
            <person name="Lavrijsen P."/>
            <person name="Sunseri F."/>
            <person name="Falavigna A."/>
            <person name="Ye Y."/>
            <person name="Leebens-Mack J.H."/>
            <person name="Chen G."/>
        </authorList>
    </citation>
    <scope>NUCLEOTIDE SEQUENCE [LARGE SCALE GENOMIC DNA]</scope>
    <source>
        <strain evidence="2">cv. DH0086</strain>
    </source>
</reference>
<evidence type="ECO:0000313" key="2">
    <source>
        <dbReference type="Proteomes" id="UP000243459"/>
    </source>
</evidence>
<dbReference type="Proteomes" id="UP000243459">
    <property type="component" value="Chromosome 1"/>
</dbReference>
<accession>A0A5P1FP17</accession>
<dbReference type="Gene3D" id="2.30.240.10">
    <property type="entry name" value="At5g01610-like"/>
    <property type="match status" value="1"/>
</dbReference>
<organism evidence="1 2">
    <name type="scientific">Asparagus officinalis</name>
    <name type="common">Garden asparagus</name>
    <dbReference type="NCBI Taxonomy" id="4686"/>
    <lineage>
        <taxon>Eukaryota</taxon>
        <taxon>Viridiplantae</taxon>
        <taxon>Streptophyta</taxon>
        <taxon>Embryophyta</taxon>
        <taxon>Tracheophyta</taxon>
        <taxon>Spermatophyta</taxon>
        <taxon>Magnoliopsida</taxon>
        <taxon>Liliopsida</taxon>
        <taxon>Asparagales</taxon>
        <taxon>Asparagaceae</taxon>
        <taxon>Asparagoideae</taxon>
        <taxon>Asparagus</taxon>
    </lineage>
</organism>
<evidence type="ECO:0000313" key="1">
    <source>
        <dbReference type="EMBL" id="ONK80055.1"/>
    </source>
</evidence>
<sequence length="206" mass="22636">MRPRGKGLGLTTRLRPEMWNSVTVTAGIGGERGAAARIDGGRRWARSAEPFKWRPGGGFGLGEAGVGMEEELLEEAISSGDSRVMFHIMTLYISIRKLPPSSIHELLPDSVKSFSVSSNGHFTVNLQSPCYIHFDYLVHYADAITGVIKYGSTDELKGIKAEEEFELVAGHRFSDEGRGGIHAVLPFDLGFCLFTFLRNRGLGFGW</sequence>
<dbReference type="InterPro" id="IPR036758">
    <property type="entry name" value="At5g01610-like"/>
</dbReference>
<dbReference type="AlphaFoldDB" id="A0A5P1FP17"/>
<proteinExistence type="predicted"/>
<name>A0A5P1FP17_ASPOF</name>
<dbReference type="PANTHER" id="PTHR31676">
    <property type="entry name" value="T31J12.3 PROTEIN-RELATED"/>
    <property type="match status" value="1"/>
</dbReference>
<gene>
    <name evidence="1" type="ORF">A4U43_C01F13340</name>
</gene>
<dbReference type="Gramene" id="ONK80055">
    <property type="protein sequence ID" value="ONK80055"/>
    <property type="gene ID" value="A4U43_C01F13340"/>
</dbReference>
<dbReference type="SUPFAM" id="SSF141562">
    <property type="entry name" value="At5g01610-like"/>
    <property type="match status" value="1"/>
</dbReference>